<evidence type="ECO:0000256" key="4">
    <source>
        <dbReference type="RuleBase" id="RU004262"/>
    </source>
</evidence>
<proteinExistence type="inferred from homology"/>
<dbReference type="GO" id="GO:0016042">
    <property type="term" value="P:lipid catabolic process"/>
    <property type="evidence" value="ECO:0007669"/>
    <property type="project" value="TreeGrafter"/>
</dbReference>
<evidence type="ECO:0000256" key="3">
    <source>
        <dbReference type="ARBA" id="ARBA00022525"/>
    </source>
</evidence>
<evidence type="ECO:0000313" key="8">
    <source>
        <dbReference type="Proteomes" id="UP001458880"/>
    </source>
</evidence>
<dbReference type="InterPro" id="IPR000734">
    <property type="entry name" value="TAG_lipase"/>
</dbReference>
<dbReference type="Gene3D" id="3.40.50.1820">
    <property type="entry name" value="alpha/beta hydrolase"/>
    <property type="match status" value="1"/>
</dbReference>
<evidence type="ECO:0000256" key="5">
    <source>
        <dbReference type="SAM" id="SignalP"/>
    </source>
</evidence>
<gene>
    <name evidence="7" type="ORF">QE152_g29660</name>
</gene>
<sequence>MNLLLIVTVLFSAYPTSTFILSFGSCVVYYNEPCSDETVRFYLTTATQKKLDAISLDPFKTILPQDYNFSAPLKIVIHDSHTWLWGLRTRRICQRNSISLYWNWIRICHIKTEGIPLVYTGIGYNVIIVNWSPLSKQPCYPAAFLNTWHVGQCVAILSVSLAAYNILPEDIHVLGFSLGAHIAGFASKHMRKTMGRPYGRITGLDPALPFFANFNNDWKLGSDDANFVDVIHTNAGSFGKIEPMGHVDFYVNGGSIQPACQNLIYVPLCSHLMANFYYAESIISKKFVATQCKTVWDPFLGWCRNKSKYVLMGEHCDRSVRGIYSLNTSTTPPYGLG</sequence>
<protein>
    <submittedName>
        <fullName evidence="7">Lipase</fullName>
    </submittedName>
</protein>
<dbReference type="GO" id="GO:0005615">
    <property type="term" value="C:extracellular space"/>
    <property type="evidence" value="ECO:0007669"/>
    <property type="project" value="TreeGrafter"/>
</dbReference>
<keyword evidence="3" id="KW-0964">Secreted</keyword>
<evidence type="ECO:0000313" key="7">
    <source>
        <dbReference type="EMBL" id="KAK9702907.1"/>
    </source>
</evidence>
<dbReference type="Pfam" id="PF00151">
    <property type="entry name" value="Lipase"/>
    <property type="match status" value="1"/>
</dbReference>
<comment type="caution">
    <text evidence="7">The sequence shown here is derived from an EMBL/GenBank/DDBJ whole genome shotgun (WGS) entry which is preliminary data.</text>
</comment>
<reference evidence="7 8" key="1">
    <citation type="journal article" date="2024" name="BMC Genomics">
        <title>De novo assembly and annotation of Popillia japonica's genome with initial clues to its potential as an invasive pest.</title>
        <authorList>
            <person name="Cucini C."/>
            <person name="Boschi S."/>
            <person name="Funari R."/>
            <person name="Cardaioli E."/>
            <person name="Iannotti N."/>
            <person name="Marturano G."/>
            <person name="Paoli F."/>
            <person name="Bruttini M."/>
            <person name="Carapelli A."/>
            <person name="Frati F."/>
            <person name="Nardi F."/>
        </authorList>
    </citation>
    <scope>NUCLEOTIDE SEQUENCE [LARGE SCALE GENOMIC DNA]</scope>
    <source>
        <strain evidence="7">DMR45628</strain>
    </source>
</reference>
<name>A0AAW1JH27_POPJA</name>
<feature type="domain" description="Lipase" evidence="6">
    <location>
        <begin position="124"/>
        <end position="294"/>
    </location>
</feature>
<evidence type="ECO:0000259" key="6">
    <source>
        <dbReference type="Pfam" id="PF00151"/>
    </source>
</evidence>
<accession>A0AAW1JH27</accession>
<keyword evidence="5" id="KW-0732">Signal</keyword>
<dbReference type="InterPro" id="IPR013818">
    <property type="entry name" value="Lipase"/>
</dbReference>
<dbReference type="PANTHER" id="PTHR11610">
    <property type="entry name" value="LIPASE"/>
    <property type="match status" value="1"/>
</dbReference>
<feature type="chain" id="PRO_5043542123" evidence="5">
    <location>
        <begin position="19"/>
        <end position="337"/>
    </location>
</feature>
<evidence type="ECO:0000256" key="2">
    <source>
        <dbReference type="ARBA" id="ARBA00010701"/>
    </source>
</evidence>
<dbReference type="AlphaFoldDB" id="A0AAW1JH27"/>
<organism evidence="7 8">
    <name type="scientific">Popillia japonica</name>
    <name type="common">Japanese beetle</name>
    <dbReference type="NCBI Taxonomy" id="7064"/>
    <lineage>
        <taxon>Eukaryota</taxon>
        <taxon>Metazoa</taxon>
        <taxon>Ecdysozoa</taxon>
        <taxon>Arthropoda</taxon>
        <taxon>Hexapoda</taxon>
        <taxon>Insecta</taxon>
        <taxon>Pterygota</taxon>
        <taxon>Neoptera</taxon>
        <taxon>Endopterygota</taxon>
        <taxon>Coleoptera</taxon>
        <taxon>Polyphaga</taxon>
        <taxon>Scarabaeiformia</taxon>
        <taxon>Scarabaeidae</taxon>
        <taxon>Rutelinae</taxon>
        <taxon>Popillia</taxon>
    </lineage>
</organism>
<comment type="subcellular location">
    <subcellularLocation>
        <location evidence="1">Secreted</location>
    </subcellularLocation>
</comment>
<dbReference type="Proteomes" id="UP001458880">
    <property type="component" value="Unassembled WGS sequence"/>
</dbReference>
<feature type="signal peptide" evidence="5">
    <location>
        <begin position="1"/>
        <end position="18"/>
    </location>
</feature>
<dbReference type="InterPro" id="IPR029058">
    <property type="entry name" value="AB_hydrolase_fold"/>
</dbReference>
<dbReference type="PANTHER" id="PTHR11610:SF178">
    <property type="entry name" value="LIPASE MEMBER H-A-LIKE PROTEIN"/>
    <property type="match status" value="1"/>
</dbReference>
<dbReference type="GO" id="GO:0016298">
    <property type="term" value="F:lipase activity"/>
    <property type="evidence" value="ECO:0007669"/>
    <property type="project" value="InterPro"/>
</dbReference>
<dbReference type="SUPFAM" id="SSF53474">
    <property type="entry name" value="alpha/beta-Hydrolases"/>
    <property type="match status" value="1"/>
</dbReference>
<dbReference type="EMBL" id="JASPKY010000380">
    <property type="protein sequence ID" value="KAK9702907.1"/>
    <property type="molecule type" value="Genomic_DNA"/>
</dbReference>
<evidence type="ECO:0000256" key="1">
    <source>
        <dbReference type="ARBA" id="ARBA00004613"/>
    </source>
</evidence>
<keyword evidence="8" id="KW-1185">Reference proteome</keyword>
<comment type="similarity">
    <text evidence="2 4">Belongs to the AB hydrolase superfamily. Lipase family.</text>
</comment>